<dbReference type="RefSeq" id="WP_225550925.1">
    <property type="nucleotide sequence ID" value="NZ_JADEYP010000001.1"/>
</dbReference>
<dbReference type="Proteomes" id="UP001165302">
    <property type="component" value="Unassembled WGS sequence"/>
</dbReference>
<evidence type="ECO:0000313" key="3">
    <source>
        <dbReference type="Proteomes" id="UP001165302"/>
    </source>
</evidence>
<keyword evidence="1" id="KW-0812">Transmembrane</keyword>
<keyword evidence="3" id="KW-1185">Reference proteome</keyword>
<protein>
    <submittedName>
        <fullName evidence="2">Uncharacterized protein</fullName>
    </submittedName>
</protein>
<evidence type="ECO:0000313" key="2">
    <source>
        <dbReference type="EMBL" id="MCA5003596.1"/>
    </source>
</evidence>
<feature type="transmembrane region" description="Helical" evidence="1">
    <location>
        <begin position="69"/>
        <end position="85"/>
    </location>
</feature>
<dbReference type="EMBL" id="JADEYP010000001">
    <property type="protein sequence ID" value="MCA5003596.1"/>
    <property type="molecule type" value="Genomic_DNA"/>
</dbReference>
<proteinExistence type="predicted"/>
<keyword evidence="1" id="KW-1133">Transmembrane helix</keyword>
<reference evidence="2" key="1">
    <citation type="submission" date="2020-10" db="EMBL/GenBank/DDBJ databases">
        <authorList>
            <person name="Lu T."/>
            <person name="Wang Q."/>
            <person name="Han X."/>
        </authorList>
    </citation>
    <scope>NUCLEOTIDE SEQUENCE</scope>
    <source>
        <strain evidence="2">WQ 366</strain>
    </source>
</reference>
<gene>
    <name evidence="2" type="ORF">IPZ78_00365</name>
</gene>
<sequence length="215" mass="25193">MNISSRATYTIPYITLFLSSYLLYRGVNNQNDYDFYLFEMFQFLKSLLIAAVISVAMQRILFLFHKFNIFKYLLLIIPLAIIYLTNIRHEVIASAIFVGILSGILLYSSYISHKRRCVGTLTDDAIYYKNLFNDPGIINLTQIEKIEQIRNFLSVFRRLSFLTLARRTNITFRDENHDAYVIQIFTKVNKENEILYQIISNANKVGNTSIKQYAY</sequence>
<feature type="transmembrane region" description="Helical" evidence="1">
    <location>
        <begin position="7"/>
        <end position="24"/>
    </location>
</feature>
<organism evidence="2 3">
    <name type="scientific">Sphingobacterium bovistauri</name>
    <dbReference type="NCBI Taxonomy" id="2781959"/>
    <lineage>
        <taxon>Bacteria</taxon>
        <taxon>Pseudomonadati</taxon>
        <taxon>Bacteroidota</taxon>
        <taxon>Sphingobacteriia</taxon>
        <taxon>Sphingobacteriales</taxon>
        <taxon>Sphingobacteriaceae</taxon>
        <taxon>Sphingobacterium</taxon>
    </lineage>
</organism>
<feature type="transmembrane region" description="Helical" evidence="1">
    <location>
        <begin position="36"/>
        <end position="57"/>
    </location>
</feature>
<keyword evidence="1" id="KW-0472">Membrane</keyword>
<comment type="caution">
    <text evidence="2">The sequence shown here is derived from an EMBL/GenBank/DDBJ whole genome shotgun (WGS) entry which is preliminary data.</text>
</comment>
<accession>A0ABS7Z2C4</accession>
<feature type="transmembrane region" description="Helical" evidence="1">
    <location>
        <begin position="91"/>
        <end position="110"/>
    </location>
</feature>
<name>A0ABS7Z2C4_9SPHI</name>
<evidence type="ECO:0000256" key="1">
    <source>
        <dbReference type="SAM" id="Phobius"/>
    </source>
</evidence>